<comment type="caution">
    <text evidence="8">The sequence shown here is derived from an EMBL/GenBank/DDBJ whole genome shotgun (WGS) entry which is preliminary data.</text>
</comment>
<reference evidence="8 9" key="1">
    <citation type="submission" date="2023-07" db="EMBL/GenBank/DDBJ databases">
        <title>Sequencing the genomes of 1000 actinobacteria strains.</title>
        <authorList>
            <person name="Klenk H.-P."/>
        </authorList>
    </citation>
    <scope>NUCLEOTIDE SEQUENCE [LARGE SCALE GENOMIC DNA]</scope>
    <source>
        <strain evidence="8 9">DSM 14555</strain>
    </source>
</reference>
<keyword evidence="1" id="KW-0813">Transport</keyword>
<dbReference type="GO" id="GO:0005524">
    <property type="term" value="F:ATP binding"/>
    <property type="evidence" value="ECO:0007669"/>
    <property type="project" value="UniProtKB-KW"/>
</dbReference>
<dbReference type="SMART" id="SM00382">
    <property type="entry name" value="AAA"/>
    <property type="match status" value="1"/>
</dbReference>
<gene>
    <name evidence="8" type="ORF">JOE69_001580</name>
</gene>
<feature type="domain" description="ABC transporter" evidence="7">
    <location>
        <begin position="15"/>
        <end position="258"/>
    </location>
</feature>
<organism evidence="8 9">
    <name type="scientific">Arthrobacter russicus</name>
    <dbReference type="NCBI Taxonomy" id="172040"/>
    <lineage>
        <taxon>Bacteria</taxon>
        <taxon>Bacillati</taxon>
        <taxon>Actinomycetota</taxon>
        <taxon>Actinomycetes</taxon>
        <taxon>Micrococcales</taxon>
        <taxon>Micrococcaceae</taxon>
        <taxon>Arthrobacter</taxon>
    </lineage>
</organism>
<evidence type="ECO:0000256" key="2">
    <source>
        <dbReference type="ARBA" id="ARBA00022475"/>
    </source>
</evidence>
<dbReference type="InterPro" id="IPR012693">
    <property type="entry name" value="ABC_transpr_PhnC"/>
</dbReference>
<evidence type="ECO:0000256" key="4">
    <source>
        <dbReference type="ARBA" id="ARBA00022840"/>
    </source>
</evidence>
<accession>A0ABU1JD72</accession>
<dbReference type="InterPro" id="IPR003593">
    <property type="entry name" value="AAA+_ATPase"/>
</dbReference>
<keyword evidence="3" id="KW-0547">Nucleotide-binding</keyword>
<evidence type="ECO:0000256" key="5">
    <source>
        <dbReference type="ARBA" id="ARBA00022967"/>
    </source>
</evidence>
<keyword evidence="2" id="KW-1003">Cell membrane</keyword>
<evidence type="ECO:0000313" key="9">
    <source>
        <dbReference type="Proteomes" id="UP001185069"/>
    </source>
</evidence>
<dbReference type="PANTHER" id="PTHR43166">
    <property type="entry name" value="AMINO ACID IMPORT ATP-BINDING PROTEIN"/>
    <property type="match status" value="1"/>
</dbReference>
<keyword evidence="5" id="KW-1278">Translocase</keyword>
<dbReference type="NCBIfam" id="TIGR02315">
    <property type="entry name" value="ABC_phnC"/>
    <property type="match status" value="1"/>
</dbReference>
<dbReference type="CDD" id="cd03256">
    <property type="entry name" value="ABC_PhnC_transporter"/>
    <property type="match status" value="1"/>
</dbReference>
<dbReference type="InterPro" id="IPR017871">
    <property type="entry name" value="ABC_transporter-like_CS"/>
</dbReference>
<protein>
    <submittedName>
        <fullName evidence="8">Phosphonate transport system ATP-binding protein</fullName>
    </submittedName>
</protein>
<evidence type="ECO:0000256" key="3">
    <source>
        <dbReference type="ARBA" id="ARBA00022741"/>
    </source>
</evidence>
<dbReference type="Gene3D" id="3.40.50.300">
    <property type="entry name" value="P-loop containing nucleotide triphosphate hydrolases"/>
    <property type="match status" value="1"/>
</dbReference>
<evidence type="ECO:0000256" key="1">
    <source>
        <dbReference type="ARBA" id="ARBA00022448"/>
    </source>
</evidence>
<dbReference type="EMBL" id="JAVDQF010000001">
    <property type="protein sequence ID" value="MDR6269342.1"/>
    <property type="molecule type" value="Genomic_DNA"/>
</dbReference>
<dbReference type="InterPro" id="IPR003439">
    <property type="entry name" value="ABC_transporter-like_ATP-bd"/>
</dbReference>
<evidence type="ECO:0000256" key="6">
    <source>
        <dbReference type="ARBA" id="ARBA00023136"/>
    </source>
</evidence>
<dbReference type="Proteomes" id="UP001185069">
    <property type="component" value="Unassembled WGS sequence"/>
</dbReference>
<dbReference type="Pfam" id="PF00005">
    <property type="entry name" value="ABC_tran"/>
    <property type="match status" value="1"/>
</dbReference>
<dbReference type="PROSITE" id="PS00211">
    <property type="entry name" value="ABC_TRANSPORTER_1"/>
    <property type="match status" value="1"/>
</dbReference>
<dbReference type="RefSeq" id="WP_309797581.1">
    <property type="nucleotide sequence ID" value="NZ_BAAAHY010000005.1"/>
</dbReference>
<keyword evidence="9" id="KW-1185">Reference proteome</keyword>
<dbReference type="PANTHER" id="PTHR43166:SF6">
    <property type="entry name" value="PHOSPHONATES IMPORT ATP-BINDING PROTEIN PHNC"/>
    <property type="match status" value="1"/>
</dbReference>
<sequence>MAHAPVIQHQHSEAIAVSHLSKDFGEVRALSDVSLSVPAGQIAVLLGLSGSGKSTLLRHFNQLELPSAGEVRVLGERVDALRGKELRRLRSRVGVIFQQFELVPSLSVMENVLTGALSRLTGPRLGLVSYPKALRAKALDHLERVGLGGKAFQRADTLSGGQQQRVAIARALMQDPEILLADEPVASLDPESSQQVMNLIREIGMERSLTVVCSLHQVELALSWGDRIIGLRAGSLVLDTPTEGLGKEQVMEIYGQVATSTAEIRAVQDELAEAVEQLSAASPDAVRGRNLRG</sequence>
<keyword evidence="6" id="KW-0472">Membrane</keyword>
<dbReference type="PROSITE" id="PS50893">
    <property type="entry name" value="ABC_TRANSPORTER_2"/>
    <property type="match status" value="1"/>
</dbReference>
<name>A0ABU1JD72_9MICC</name>
<evidence type="ECO:0000313" key="8">
    <source>
        <dbReference type="EMBL" id="MDR6269342.1"/>
    </source>
</evidence>
<evidence type="ECO:0000259" key="7">
    <source>
        <dbReference type="PROSITE" id="PS50893"/>
    </source>
</evidence>
<dbReference type="InterPro" id="IPR050086">
    <property type="entry name" value="MetN_ABC_transporter-like"/>
</dbReference>
<dbReference type="InterPro" id="IPR027417">
    <property type="entry name" value="P-loop_NTPase"/>
</dbReference>
<keyword evidence="4 8" id="KW-0067">ATP-binding</keyword>
<proteinExistence type="predicted"/>
<dbReference type="SUPFAM" id="SSF52540">
    <property type="entry name" value="P-loop containing nucleoside triphosphate hydrolases"/>
    <property type="match status" value="1"/>
</dbReference>